<evidence type="ECO:0000259" key="7">
    <source>
        <dbReference type="Pfam" id="PF04130"/>
    </source>
</evidence>
<keyword evidence="10" id="KW-1185">Reference proteome</keyword>
<dbReference type="EMBL" id="WJQU01000004">
    <property type="protein sequence ID" value="KAJ6634617.1"/>
    <property type="molecule type" value="Genomic_DNA"/>
</dbReference>
<dbReference type="OrthoDB" id="775571at2759"/>
<evidence type="ECO:0000256" key="1">
    <source>
        <dbReference type="ARBA" id="ARBA00004245"/>
    </source>
</evidence>
<dbReference type="GO" id="GO:0000278">
    <property type="term" value="P:mitotic cell cycle"/>
    <property type="evidence" value="ECO:0007669"/>
    <property type="project" value="TreeGrafter"/>
</dbReference>
<dbReference type="PANTHER" id="PTHR19302:SF70">
    <property type="entry name" value="GAMMA-TUBULIN COMPLEX COMPONENT 6"/>
    <property type="match status" value="1"/>
</dbReference>
<dbReference type="PANTHER" id="PTHR19302">
    <property type="entry name" value="GAMMA TUBULIN COMPLEX PROTEIN"/>
    <property type="match status" value="1"/>
</dbReference>
<dbReference type="Gene3D" id="1.20.120.1900">
    <property type="entry name" value="Gamma-tubulin complex, C-terminal domain"/>
    <property type="match status" value="1"/>
</dbReference>
<comment type="subcellular location">
    <subcellularLocation>
        <location evidence="1">Cytoplasm</location>
        <location evidence="1">Cytoskeleton</location>
    </subcellularLocation>
</comment>
<dbReference type="Pfam" id="PF17681">
    <property type="entry name" value="GCP_N_terminal"/>
    <property type="match status" value="1"/>
</dbReference>
<dbReference type="GO" id="GO:0007020">
    <property type="term" value="P:microtubule nucleation"/>
    <property type="evidence" value="ECO:0007669"/>
    <property type="project" value="InterPro"/>
</dbReference>
<feature type="coiled-coil region" evidence="6">
    <location>
        <begin position="604"/>
        <end position="659"/>
    </location>
</feature>
<keyword evidence="3" id="KW-0963">Cytoplasm</keyword>
<dbReference type="Pfam" id="PF04130">
    <property type="entry name" value="GCP_C_terminal"/>
    <property type="match status" value="1"/>
</dbReference>
<dbReference type="Proteomes" id="UP001151699">
    <property type="component" value="Chromosome C"/>
</dbReference>
<feature type="domain" description="Gamma tubulin complex component protein N-terminal" evidence="8">
    <location>
        <begin position="269"/>
        <end position="541"/>
    </location>
</feature>
<protein>
    <submittedName>
        <fullName evidence="9">Gamma-tubulin complex component 6</fullName>
    </submittedName>
</protein>
<proteinExistence type="inferred from homology"/>
<dbReference type="GO" id="GO:0031122">
    <property type="term" value="P:cytoplasmic microtubule organization"/>
    <property type="evidence" value="ECO:0007669"/>
    <property type="project" value="TreeGrafter"/>
</dbReference>
<dbReference type="GO" id="GO:0043015">
    <property type="term" value="F:gamma-tubulin binding"/>
    <property type="evidence" value="ECO:0007669"/>
    <property type="project" value="InterPro"/>
</dbReference>
<comment type="caution">
    <text evidence="9">The sequence shown here is derived from an EMBL/GenBank/DDBJ whole genome shotgun (WGS) entry which is preliminary data.</text>
</comment>
<name>A0A9Q0RW61_9DIPT</name>
<evidence type="ECO:0000256" key="6">
    <source>
        <dbReference type="SAM" id="Coils"/>
    </source>
</evidence>
<dbReference type="GO" id="GO:0051321">
    <property type="term" value="P:meiotic cell cycle"/>
    <property type="evidence" value="ECO:0007669"/>
    <property type="project" value="TreeGrafter"/>
</dbReference>
<evidence type="ECO:0000313" key="10">
    <source>
        <dbReference type="Proteomes" id="UP001151699"/>
    </source>
</evidence>
<sequence length="1374" mass="159169">MIVTESVYQLVSDLCGSFQKQHLVQFQPQTSQQTKCFKRRVHEILLKSLNAKSELPDMQELYLHSFEFKMKGEGAKHTAMQECCQLVEQSEYFQTEGGKSVLQFLLILRNTGDSSYKVEHSFPNYFFNSYLIQQRSYFSPPLEMLRFNGAMLEFRKGTSGCGKSYFGISVESQSNQFISSLLSPYVKQLKSDRVKSPLCKPFDFHNLPSNAPIDSTLIRCVRWDNLGQTMDFFDKRFSTEVDCTNEILAMATPETFEVKLTKLPQFIADVKLLVTGIRSDSFHLDDKKLIFYVETNLTIENVSPETIAHSINQFLVCGSCYRRLQILMSRNPIDYKHKFDGFVFKTLCNTVSSFLVSFNQFVFLFDDTFIAQMLLRMSSMMQQIEMLSQILQVHPKSTIPMEKALAVLPRGSKFLNYLHNKFFAESQTDLAMLMFSILKDCCAVYFKKFESWIFHGFIEDTYKELFIEFVDFYQPNTKHFWDKAYTIKRHSVPSFLIGCEESALLCGKYTMLLRMCKPAHPLFNIAAPSIGVCISNQQIAELQINCRKYIEDAHNLCGPFITVRHVYQQKSIKRKKFRERCAMRFQEILRQWHEEQVAKKMKDNAIKEKHRKMLEEQIEENRDRKIRKRIENLAKDQEYLRKQEDLENDRLALENLQRQKTLEYYEELGRIVSEQQQRVTDKIQMFSRELNEKSVQNDESTPLQNAVMISGASVTEVSEPLDDPNTLTESNFEVNLKKSASDYFNSNVISSEFTSNKNKVLGSTIEFNDMESIPPAGRAKILVEVENNENISVKDANSNELHTTLTERQKNKAKVLQSKFNICPIVVKIASTTEQVLNTEFQNNQQKSAAHTDIFGNEIVNKFQTNRSRVLAEEYGRDDRSFVAHHGNKNEIALVDWKPIRTSMSLEFSKENRSNFDAPTPMSIDTPTIQEDIEEVIESQLKIQLTSKHIQQSMETLDENDALNPTPDSALNTCGILNKHGFSFETGSKTYDCYQLIAPSNIKSESFFAWPTFDEAEVNNYDLNDVKNASTTTLGNFLKMSFAIPINARLSILNNEILKIFLEDLDTLSHLKSLRNYYFMMDGEFSSYISDGLITRLESTKNPAELFNFQFLHNILHNALNSSVYGNDQNADRLSFLIADVPEHFDLASPNVLRALNLSYRIDWPLNLVLTPEAMSHYATIFQHLLKLRRISWVLEQCYQILKEVSKTSTQNICSSPQYRHVQQIRSKLLTFVNALQNHITSTALQGSWRAFKLDVESTKSIDDLYHKHAKYLKRVKFLCMLNRGSNEFFIKLEDVLIVILRFFYQLKQRPWRANNTHPNFEKFLIIEKDFEKLVKFIIRIGSKISRCGYQTEIGDLINVIDFNGFYQSKAMKS</sequence>
<evidence type="ECO:0000256" key="2">
    <source>
        <dbReference type="ARBA" id="ARBA00010337"/>
    </source>
</evidence>
<comment type="similarity">
    <text evidence="2">Belongs to the TUBGCP family.</text>
</comment>
<dbReference type="GO" id="GO:0051225">
    <property type="term" value="P:spindle assembly"/>
    <property type="evidence" value="ECO:0007669"/>
    <property type="project" value="TreeGrafter"/>
</dbReference>
<dbReference type="GO" id="GO:0051011">
    <property type="term" value="F:microtubule minus-end binding"/>
    <property type="evidence" value="ECO:0007669"/>
    <property type="project" value="TreeGrafter"/>
</dbReference>
<keyword evidence="5" id="KW-0206">Cytoskeleton</keyword>
<evidence type="ECO:0000259" key="8">
    <source>
        <dbReference type="Pfam" id="PF17681"/>
    </source>
</evidence>
<evidence type="ECO:0000256" key="4">
    <source>
        <dbReference type="ARBA" id="ARBA00022701"/>
    </source>
</evidence>
<gene>
    <name evidence="9" type="primary">Tubgcp6</name>
    <name evidence="9" type="ORF">Bhyg_13193</name>
</gene>
<dbReference type="GO" id="GO:0000922">
    <property type="term" value="C:spindle pole"/>
    <property type="evidence" value="ECO:0007669"/>
    <property type="project" value="InterPro"/>
</dbReference>
<dbReference type="InterPro" id="IPR041470">
    <property type="entry name" value="GCP_N"/>
</dbReference>
<keyword evidence="6" id="KW-0175">Coiled coil</keyword>
<dbReference type="GO" id="GO:0005874">
    <property type="term" value="C:microtubule"/>
    <property type="evidence" value="ECO:0007669"/>
    <property type="project" value="UniProtKB-KW"/>
</dbReference>
<evidence type="ECO:0000313" key="9">
    <source>
        <dbReference type="EMBL" id="KAJ6634617.1"/>
    </source>
</evidence>
<dbReference type="GO" id="GO:0000930">
    <property type="term" value="C:gamma-tubulin complex"/>
    <property type="evidence" value="ECO:0007669"/>
    <property type="project" value="TreeGrafter"/>
</dbReference>
<evidence type="ECO:0000256" key="3">
    <source>
        <dbReference type="ARBA" id="ARBA00022490"/>
    </source>
</evidence>
<reference evidence="9" key="1">
    <citation type="submission" date="2022-07" db="EMBL/GenBank/DDBJ databases">
        <authorList>
            <person name="Trinca V."/>
            <person name="Uliana J.V.C."/>
            <person name="Torres T.T."/>
            <person name="Ward R.J."/>
            <person name="Monesi N."/>
        </authorList>
    </citation>
    <scope>NUCLEOTIDE SEQUENCE</scope>
    <source>
        <strain evidence="9">HSMRA1968</strain>
        <tissue evidence="9">Whole embryos</tissue>
    </source>
</reference>
<accession>A0A9Q0RW61</accession>
<organism evidence="9 10">
    <name type="scientific">Pseudolycoriella hygida</name>
    <dbReference type="NCBI Taxonomy" id="35572"/>
    <lineage>
        <taxon>Eukaryota</taxon>
        <taxon>Metazoa</taxon>
        <taxon>Ecdysozoa</taxon>
        <taxon>Arthropoda</taxon>
        <taxon>Hexapoda</taxon>
        <taxon>Insecta</taxon>
        <taxon>Pterygota</taxon>
        <taxon>Neoptera</taxon>
        <taxon>Endopterygota</taxon>
        <taxon>Diptera</taxon>
        <taxon>Nematocera</taxon>
        <taxon>Sciaroidea</taxon>
        <taxon>Sciaridae</taxon>
        <taxon>Pseudolycoriella</taxon>
    </lineage>
</organism>
<evidence type="ECO:0000256" key="5">
    <source>
        <dbReference type="ARBA" id="ARBA00023212"/>
    </source>
</evidence>
<dbReference type="InterPro" id="IPR042241">
    <property type="entry name" value="GCP_C_sf"/>
</dbReference>
<dbReference type="InterPro" id="IPR007259">
    <property type="entry name" value="GCP"/>
</dbReference>
<dbReference type="InterPro" id="IPR040457">
    <property type="entry name" value="GCP_C"/>
</dbReference>
<feature type="domain" description="Gamma tubulin complex component C-terminal" evidence="7">
    <location>
        <begin position="1068"/>
        <end position="1367"/>
    </location>
</feature>
<keyword evidence="4" id="KW-0493">Microtubule</keyword>